<sequence>MLTFATPQSTQDPVFPPSMPISLSNPSYLSSLDSRGNRGSGRGFRDNDGAVEFHPPRKSRSRWRRVWGRLVQNKAVPWRDADPLGRSISSGPCPDVIRVGDGGVYSAHAGGRRKGVGRLVAGTREKVKQLRDLVKGFWVWDSSSGNPRQAQTQYYGGDVMERW</sequence>
<accession>A0ACD3AVV7</accession>
<evidence type="ECO:0000313" key="1">
    <source>
        <dbReference type="EMBL" id="TFK69883.1"/>
    </source>
</evidence>
<organism evidence="1 2">
    <name type="scientific">Pluteus cervinus</name>
    <dbReference type="NCBI Taxonomy" id="181527"/>
    <lineage>
        <taxon>Eukaryota</taxon>
        <taxon>Fungi</taxon>
        <taxon>Dikarya</taxon>
        <taxon>Basidiomycota</taxon>
        <taxon>Agaricomycotina</taxon>
        <taxon>Agaricomycetes</taxon>
        <taxon>Agaricomycetidae</taxon>
        <taxon>Agaricales</taxon>
        <taxon>Pluteineae</taxon>
        <taxon>Pluteaceae</taxon>
        <taxon>Pluteus</taxon>
    </lineage>
</organism>
<proteinExistence type="predicted"/>
<name>A0ACD3AVV7_9AGAR</name>
<protein>
    <submittedName>
        <fullName evidence="1">Uncharacterized protein</fullName>
    </submittedName>
</protein>
<gene>
    <name evidence="1" type="ORF">BDN72DRAFT_578056</name>
</gene>
<dbReference type="EMBL" id="ML208322">
    <property type="protein sequence ID" value="TFK69883.1"/>
    <property type="molecule type" value="Genomic_DNA"/>
</dbReference>
<keyword evidence="2" id="KW-1185">Reference proteome</keyword>
<dbReference type="Proteomes" id="UP000308600">
    <property type="component" value="Unassembled WGS sequence"/>
</dbReference>
<reference evidence="1 2" key="1">
    <citation type="journal article" date="2019" name="Nat. Ecol. Evol.">
        <title>Megaphylogeny resolves global patterns of mushroom evolution.</title>
        <authorList>
            <person name="Varga T."/>
            <person name="Krizsan K."/>
            <person name="Foldi C."/>
            <person name="Dima B."/>
            <person name="Sanchez-Garcia M."/>
            <person name="Sanchez-Ramirez S."/>
            <person name="Szollosi G.J."/>
            <person name="Szarkandi J.G."/>
            <person name="Papp V."/>
            <person name="Albert L."/>
            <person name="Andreopoulos W."/>
            <person name="Angelini C."/>
            <person name="Antonin V."/>
            <person name="Barry K.W."/>
            <person name="Bougher N.L."/>
            <person name="Buchanan P."/>
            <person name="Buyck B."/>
            <person name="Bense V."/>
            <person name="Catcheside P."/>
            <person name="Chovatia M."/>
            <person name="Cooper J."/>
            <person name="Damon W."/>
            <person name="Desjardin D."/>
            <person name="Finy P."/>
            <person name="Geml J."/>
            <person name="Haridas S."/>
            <person name="Hughes K."/>
            <person name="Justo A."/>
            <person name="Karasinski D."/>
            <person name="Kautmanova I."/>
            <person name="Kiss B."/>
            <person name="Kocsube S."/>
            <person name="Kotiranta H."/>
            <person name="LaButti K.M."/>
            <person name="Lechner B.E."/>
            <person name="Liimatainen K."/>
            <person name="Lipzen A."/>
            <person name="Lukacs Z."/>
            <person name="Mihaltcheva S."/>
            <person name="Morgado L.N."/>
            <person name="Niskanen T."/>
            <person name="Noordeloos M.E."/>
            <person name="Ohm R.A."/>
            <person name="Ortiz-Santana B."/>
            <person name="Ovrebo C."/>
            <person name="Racz N."/>
            <person name="Riley R."/>
            <person name="Savchenko A."/>
            <person name="Shiryaev A."/>
            <person name="Soop K."/>
            <person name="Spirin V."/>
            <person name="Szebenyi C."/>
            <person name="Tomsovsky M."/>
            <person name="Tulloss R.E."/>
            <person name="Uehling J."/>
            <person name="Grigoriev I.V."/>
            <person name="Vagvolgyi C."/>
            <person name="Papp T."/>
            <person name="Martin F.M."/>
            <person name="Miettinen O."/>
            <person name="Hibbett D.S."/>
            <person name="Nagy L.G."/>
        </authorList>
    </citation>
    <scope>NUCLEOTIDE SEQUENCE [LARGE SCALE GENOMIC DNA]</scope>
    <source>
        <strain evidence="1 2">NL-1719</strain>
    </source>
</reference>
<evidence type="ECO:0000313" key="2">
    <source>
        <dbReference type="Proteomes" id="UP000308600"/>
    </source>
</evidence>